<evidence type="ECO:0000256" key="1">
    <source>
        <dbReference type="ARBA" id="ARBA00023015"/>
    </source>
</evidence>
<name>I3Z922_BELBD</name>
<evidence type="ECO:0000313" key="5">
    <source>
        <dbReference type="EMBL" id="AFL85740.1"/>
    </source>
</evidence>
<evidence type="ECO:0000259" key="4">
    <source>
        <dbReference type="PROSITE" id="PS50995"/>
    </source>
</evidence>
<dbReference type="SMART" id="SM00347">
    <property type="entry name" value="HTH_MARR"/>
    <property type="match status" value="1"/>
</dbReference>
<protein>
    <submittedName>
        <fullName evidence="5">Transcriptional regulator</fullName>
    </submittedName>
</protein>
<dbReference type="HOGENOM" id="CLU_089893_2_0_10"/>
<feature type="domain" description="HTH marR-type" evidence="4">
    <location>
        <begin position="15"/>
        <end position="148"/>
    </location>
</feature>
<dbReference type="KEGG" id="bbd:Belba_3230"/>
<sequence>MSSPFDPLQQENSLDARITFALERISLVFKSLLLEQGKQTNLSPIQLQILVFLLYHSPEMHRVSYLAQEFNLTKATISDSVKALIQKGLIKKVSDPNDSRSFSLNLTSKGKDQAQDAAQMANPMTKVIGKYTRDQKEIFYGILFNTIKDLQANGLVPMQRMCFSCANYQNKSGEHYCNLLKKSMEDSELRLDCNDHQVYLP</sequence>
<dbReference type="Pfam" id="PF12802">
    <property type="entry name" value="MarR_2"/>
    <property type="match status" value="1"/>
</dbReference>
<dbReference type="PROSITE" id="PS50995">
    <property type="entry name" value="HTH_MARR_2"/>
    <property type="match status" value="1"/>
</dbReference>
<dbReference type="InterPro" id="IPR036388">
    <property type="entry name" value="WH-like_DNA-bd_sf"/>
</dbReference>
<keyword evidence="3" id="KW-0804">Transcription</keyword>
<dbReference type="GO" id="GO:0003700">
    <property type="term" value="F:DNA-binding transcription factor activity"/>
    <property type="evidence" value="ECO:0007669"/>
    <property type="project" value="InterPro"/>
</dbReference>
<dbReference type="InterPro" id="IPR036390">
    <property type="entry name" value="WH_DNA-bd_sf"/>
</dbReference>
<gene>
    <name evidence="5" type="ordered locus">Belba_3230</name>
</gene>
<dbReference type="Gene3D" id="1.10.10.10">
    <property type="entry name" value="Winged helix-like DNA-binding domain superfamily/Winged helix DNA-binding domain"/>
    <property type="match status" value="1"/>
</dbReference>
<dbReference type="AlphaFoldDB" id="I3Z922"/>
<keyword evidence="6" id="KW-1185">Reference proteome</keyword>
<dbReference type="STRING" id="866536.Belba_3230"/>
<keyword evidence="2" id="KW-0238">DNA-binding</keyword>
<dbReference type="GO" id="GO:0003677">
    <property type="term" value="F:DNA binding"/>
    <property type="evidence" value="ECO:0007669"/>
    <property type="project" value="UniProtKB-KW"/>
</dbReference>
<evidence type="ECO:0000256" key="3">
    <source>
        <dbReference type="ARBA" id="ARBA00023163"/>
    </source>
</evidence>
<organism evidence="5 6">
    <name type="scientific">Belliella baltica (strain DSM 15883 / CIP 108006 / LMG 21964 / BA134)</name>
    <dbReference type="NCBI Taxonomy" id="866536"/>
    <lineage>
        <taxon>Bacteria</taxon>
        <taxon>Pseudomonadati</taxon>
        <taxon>Bacteroidota</taxon>
        <taxon>Cytophagia</taxon>
        <taxon>Cytophagales</taxon>
        <taxon>Cyclobacteriaceae</taxon>
        <taxon>Belliella</taxon>
    </lineage>
</organism>
<dbReference type="PANTHER" id="PTHR42756:SF1">
    <property type="entry name" value="TRANSCRIPTIONAL REPRESSOR OF EMRAB OPERON"/>
    <property type="match status" value="1"/>
</dbReference>
<dbReference type="eggNOG" id="COG1846">
    <property type="taxonomic scope" value="Bacteria"/>
</dbReference>
<evidence type="ECO:0000313" key="6">
    <source>
        <dbReference type="Proteomes" id="UP000006050"/>
    </source>
</evidence>
<dbReference type="Proteomes" id="UP000006050">
    <property type="component" value="Chromosome"/>
</dbReference>
<proteinExistence type="predicted"/>
<evidence type="ECO:0000256" key="2">
    <source>
        <dbReference type="ARBA" id="ARBA00023125"/>
    </source>
</evidence>
<dbReference type="PANTHER" id="PTHR42756">
    <property type="entry name" value="TRANSCRIPTIONAL REGULATOR, MARR"/>
    <property type="match status" value="1"/>
</dbReference>
<dbReference type="OrthoDB" id="9786071at2"/>
<reference evidence="6" key="1">
    <citation type="submission" date="2012-06" db="EMBL/GenBank/DDBJ databases">
        <title>The complete genome of Belliella baltica DSM 15883.</title>
        <authorList>
            <person name="Lucas S."/>
            <person name="Copeland A."/>
            <person name="Lapidus A."/>
            <person name="Goodwin L."/>
            <person name="Pitluck S."/>
            <person name="Peters L."/>
            <person name="Mikhailova N."/>
            <person name="Davenport K."/>
            <person name="Kyrpides N."/>
            <person name="Mavromatis K."/>
            <person name="Pagani I."/>
            <person name="Ivanova N."/>
            <person name="Ovchinnikova G."/>
            <person name="Zeytun A."/>
            <person name="Detter J.C."/>
            <person name="Han C."/>
            <person name="Land M."/>
            <person name="Hauser L."/>
            <person name="Markowitz V."/>
            <person name="Cheng J.-F."/>
            <person name="Hugenholtz P."/>
            <person name="Woyke T."/>
            <person name="Wu D."/>
            <person name="Tindall B."/>
            <person name="Pomrenke H."/>
            <person name="Brambilla E."/>
            <person name="Klenk H.-P."/>
            <person name="Eisen J.A."/>
        </authorList>
    </citation>
    <scope>NUCLEOTIDE SEQUENCE [LARGE SCALE GENOMIC DNA]</scope>
    <source>
        <strain evidence="6">DSM 15883 / CIP 108006 / LMG 21964 / BA134</strain>
    </source>
</reference>
<accession>I3Z922</accession>
<dbReference type="SUPFAM" id="SSF46785">
    <property type="entry name" value="Winged helix' DNA-binding domain"/>
    <property type="match status" value="1"/>
</dbReference>
<keyword evidence="1" id="KW-0805">Transcription regulation</keyword>
<dbReference type="InterPro" id="IPR000835">
    <property type="entry name" value="HTH_MarR-typ"/>
</dbReference>
<dbReference type="EMBL" id="CP003281">
    <property type="protein sequence ID" value="AFL85740.1"/>
    <property type="molecule type" value="Genomic_DNA"/>
</dbReference>